<evidence type="ECO:0000313" key="4">
    <source>
        <dbReference type="Proteomes" id="UP001284601"/>
    </source>
</evidence>
<gene>
    <name evidence="3" type="ORF">R7226_01625</name>
</gene>
<sequence length="172" mass="18282">MCGWDWATILTIAGASFELVGLGFVFIELATIRSRELHQPLPWARSLTSGGDPDAADPSSKEHGMGRVSGDSALPTVPRVRSAAEFMAFGADPVTASEMVAEDLRRAAAADATERAREVDVRAAERADQLAAEIARREAEHRAMLRTLLTRQATGAVLVLGGLILGTVGNLM</sequence>
<organism evidence="3 4">
    <name type="scientific">Conexibacter stalactiti</name>
    <dbReference type="NCBI Taxonomy" id="1940611"/>
    <lineage>
        <taxon>Bacteria</taxon>
        <taxon>Bacillati</taxon>
        <taxon>Actinomycetota</taxon>
        <taxon>Thermoleophilia</taxon>
        <taxon>Solirubrobacterales</taxon>
        <taxon>Conexibacteraceae</taxon>
        <taxon>Conexibacter</taxon>
    </lineage>
</organism>
<name>A0ABU4HI84_9ACTN</name>
<keyword evidence="2" id="KW-1133">Transmembrane helix</keyword>
<evidence type="ECO:0000256" key="2">
    <source>
        <dbReference type="SAM" id="Phobius"/>
    </source>
</evidence>
<comment type="caution">
    <text evidence="3">The sequence shown here is derived from an EMBL/GenBank/DDBJ whole genome shotgun (WGS) entry which is preliminary data.</text>
</comment>
<evidence type="ECO:0000313" key="3">
    <source>
        <dbReference type="EMBL" id="MDW5593018.1"/>
    </source>
</evidence>
<dbReference type="EMBL" id="JAWSTH010000002">
    <property type="protein sequence ID" value="MDW5593018.1"/>
    <property type="molecule type" value="Genomic_DNA"/>
</dbReference>
<keyword evidence="2" id="KW-0812">Transmembrane</keyword>
<feature type="region of interest" description="Disordered" evidence="1">
    <location>
        <begin position="43"/>
        <end position="74"/>
    </location>
</feature>
<keyword evidence="2" id="KW-0472">Membrane</keyword>
<evidence type="ECO:0000256" key="1">
    <source>
        <dbReference type="SAM" id="MobiDB-lite"/>
    </source>
</evidence>
<reference evidence="4" key="1">
    <citation type="submission" date="2023-07" db="EMBL/GenBank/DDBJ databases">
        <title>Conexibacter stalactiti sp. nov., isolated from stalactites in a lava cave and emended description of the genus Conexibacter.</title>
        <authorList>
            <person name="Lee S.D."/>
        </authorList>
    </citation>
    <scope>NUCLEOTIDE SEQUENCE [LARGE SCALE GENOMIC DNA]</scope>
    <source>
        <strain evidence="4">KCTC 39840</strain>
    </source>
</reference>
<feature type="transmembrane region" description="Helical" evidence="2">
    <location>
        <begin position="6"/>
        <end position="27"/>
    </location>
</feature>
<keyword evidence="4" id="KW-1185">Reference proteome</keyword>
<accession>A0ABU4HI84</accession>
<dbReference type="Proteomes" id="UP001284601">
    <property type="component" value="Unassembled WGS sequence"/>
</dbReference>
<protein>
    <submittedName>
        <fullName evidence="3">Uncharacterized protein</fullName>
    </submittedName>
</protein>
<dbReference type="RefSeq" id="WP_318595279.1">
    <property type="nucleotide sequence ID" value="NZ_JAWSTH010000002.1"/>
</dbReference>
<feature type="transmembrane region" description="Helical" evidence="2">
    <location>
        <begin position="153"/>
        <end position="171"/>
    </location>
</feature>
<reference evidence="3 4" key="2">
    <citation type="submission" date="2023-10" db="EMBL/GenBank/DDBJ databases">
        <authorList>
            <person name="Han X.F."/>
        </authorList>
    </citation>
    <scope>NUCLEOTIDE SEQUENCE [LARGE SCALE GENOMIC DNA]</scope>
    <source>
        <strain evidence="3 4">KCTC 39840</strain>
    </source>
</reference>
<proteinExistence type="predicted"/>